<evidence type="ECO:0000313" key="1">
    <source>
        <dbReference type="EMBL" id="DAD99761.1"/>
    </source>
</evidence>
<name>A0A8S5NYF1_9CAUD</name>
<sequence length="286" mass="30179">MASMTFSKKVIRATVTLDKSGMNNQKVFEGFATHVSISKTGGVDFAQCAIEIYGLTLDVMAQLTVLSFRPLGRRWNLLAIEAGESGGTLSSIFQGEVTSAYADLNGSSPVLKMEAKTGAYPILDPTPQYAVSGQQSVGEVLQMLASQTGKTFKNEGVDATLSDCVITGDPITKMRAVADAVGADLIIDDDQIALVPRGKVRQAEGGIPVVSADTGMIGYPTFSGTGIQVSSYFRPDLRIGAAVRVSSIVPSASGVWKIVSLSHELSANTPNSGAWLTSFEGMWLDD</sequence>
<proteinExistence type="predicted"/>
<dbReference type="InterPro" id="IPR054496">
    <property type="entry name" value="E217_GP41"/>
</dbReference>
<reference evidence="1" key="1">
    <citation type="journal article" date="2021" name="Proc. Natl. Acad. Sci. U.S.A.">
        <title>A Catalog of Tens of Thousands of Viruses from Human Metagenomes Reveals Hidden Associations with Chronic Diseases.</title>
        <authorList>
            <person name="Tisza M.J."/>
            <person name="Buck C.B."/>
        </authorList>
    </citation>
    <scope>NUCLEOTIDE SEQUENCE</scope>
    <source>
        <strain evidence="1">Ct16C7</strain>
    </source>
</reference>
<dbReference type="Pfam" id="PF22759">
    <property type="entry name" value="E217_GP41"/>
    <property type="match status" value="1"/>
</dbReference>
<protein>
    <submittedName>
        <fullName evidence="1">Tail protein</fullName>
    </submittedName>
</protein>
<accession>A0A8S5NYF1</accession>
<dbReference type="EMBL" id="BK015293">
    <property type="protein sequence ID" value="DAD99761.1"/>
    <property type="molecule type" value="Genomic_DNA"/>
</dbReference>
<organism evidence="1">
    <name type="scientific">Siphoviridae sp. ct16C7</name>
    <dbReference type="NCBI Taxonomy" id="2825304"/>
    <lineage>
        <taxon>Viruses</taxon>
        <taxon>Duplodnaviria</taxon>
        <taxon>Heunggongvirae</taxon>
        <taxon>Uroviricota</taxon>
        <taxon>Caudoviricetes</taxon>
    </lineage>
</organism>